<protein>
    <submittedName>
        <fullName evidence="1">Uncharacterized protein</fullName>
    </submittedName>
</protein>
<reference evidence="1" key="1">
    <citation type="journal article" date="2019" name="bioRxiv">
        <title>The Genome of the Zebra Mussel, Dreissena polymorpha: A Resource for Invasive Species Research.</title>
        <authorList>
            <person name="McCartney M.A."/>
            <person name="Auch B."/>
            <person name="Kono T."/>
            <person name="Mallez S."/>
            <person name="Zhang Y."/>
            <person name="Obille A."/>
            <person name="Becker A."/>
            <person name="Abrahante J.E."/>
            <person name="Garbe J."/>
            <person name="Badalamenti J.P."/>
            <person name="Herman A."/>
            <person name="Mangelson H."/>
            <person name="Liachko I."/>
            <person name="Sullivan S."/>
            <person name="Sone E.D."/>
            <person name="Koren S."/>
            <person name="Silverstein K.A.T."/>
            <person name="Beckman K.B."/>
            <person name="Gohl D.M."/>
        </authorList>
    </citation>
    <scope>NUCLEOTIDE SEQUENCE</scope>
    <source>
        <strain evidence="1">Duluth1</strain>
        <tissue evidence="1">Whole animal</tissue>
    </source>
</reference>
<reference evidence="1" key="2">
    <citation type="submission" date="2020-11" db="EMBL/GenBank/DDBJ databases">
        <authorList>
            <person name="McCartney M.A."/>
            <person name="Auch B."/>
            <person name="Kono T."/>
            <person name="Mallez S."/>
            <person name="Becker A."/>
            <person name="Gohl D.M."/>
            <person name="Silverstein K.A.T."/>
            <person name="Koren S."/>
            <person name="Bechman K.B."/>
            <person name="Herman A."/>
            <person name="Abrahante J.E."/>
            <person name="Garbe J."/>
        </authorList>
    </citation>
    <scope>NUCLEOTIDE SEQUENCE</scope>
    <source>
        <strain evidence="1">Duluth1</strain>
        <tissue evidence="1">Whole animal</tissue>
    </source>
</reference>
<accession>A0A9D4DLP9</accession>
<organism evidence="1 2">
    <name type="scientific">Dreissena polymorpha</name>
    <name type="common">Zebra mussel</name>
    <name type="synonym">Mytilus polymorpha</name>
    <dbReference type="NCBI Taxonomy" id="45954"/>
    <lineage>
        <taxon>Eukaryota</taxon>
        <taxon>Metazoa</taxon>
        <taxon>Spiralia</taxon>
        <taxon>Lophotrochozoa</taxon>
        <taxon>Mollusca</taxon>
        <taxon>Bivalvia</taxon>
        <taxon>Autobranchia</taxon>
        <taxon>Heteroconchia</taxon>
        <taxon>Euheterodonta</taxon>
        <taxon>Imparidentia</taxon>
        <taxon>Neoheterodontei</taxon>
        <taxon>Myida</taxon>
        <taxon>Dreissenoidea</taxon>
        <taxon>Dreissenidae</taxon>
        <taxon>Dreissena</taxon>
    </lineage>
</organism>
<dbReference type="Proteomes" id="UP000828390">
    <property type="component" value="Unassembled WGS sequence"/>
</dbReference>
<dbReference type="EMBL" id="JAIWYP010000010">
    <property type="protein sequence ID" value="KAH3750795.1"/>
    <property type="molecule type" value="Genomic_DNA"/>
</dbReference>
<comment type="caution">
    <text evidence="1">The sequence shown here is derived from an EMBL/GenBank/DDBJ whole genome shotgun (WGS) entry which is preliminary data.</text>
</comment>
<evidence type="ECO:0000313" key="1">
    <source>
        <dbReference type="EMBL" id="KAH3750795.1"/>
    </source>
</evidence>
<gene>
    <name evidence="1" type="ORF">DPMN_185328</name>
</gene>
<proteinExistence type="predicted"/>
<dbReference type="AlphaFoldDB" id="A0A9D4DLP9"/>
<evidence type="ECO:0000313" key="2">
    <source>
        <dbReference type="Proteomes" id="UP000828390"/>
    </source>
</evidence>
<sequence>MRTGQHLKKGCGTLKNISLEHLGNYVDFKRCCLGCRVLVASLEGLQMVGVYGSRTRWRTFHLGSWCDEQLEDD</sequence>
<name>A0A9D4DLP9_DREPO</name>
<keyword evidence="2" id="KW-1185">Reference proteome</keyword>